<proteinExistence type="predicted"/>
<sequence length="326" mass="36509">MILTTIDHGSALKPQEPLCTSFTMSSVYGEATQQSHGDFDQHFLSKMFEGHGSQLSQCVSFFILVPLNMIDRVAVEALQSLFGLLTCSSSLFVNKSALMLSIEAARYIIRISPCTGALLSTLKKGRDPLAPFYRKWLRAAIFSLRLCMSFSIFGCSTSVMDFTFEGLARIPCLVMRFPKNGHSLTSKEHFFRLSFMLIDRNFSKVYFIYANISSCHQHMPQGFFLFDHGRPYLPIFGMLLQHSLIQKASKKHFSQNPKRDSTFQSILGISVNCNGSRDPCHISMGTCEDICIGLQEVGEKSMVRSLVWGEPIPALLSSVIFPRGLP</sequence>
<name>A0A6L2LLB9_TANCI</name>
<protein>
    <submittedName>
        <fullName evidence="1">Uncharacterized protein</fullName>
    </submittedName>
</protein>
<dbReference type="EMBL" id="BKCJ010004562">
    <property type="protein sequence ID" value="GEU61787.1"/>
    <property type="molecule type" value="Genomic_DNA"/>
</dbReference>
<reference evidence="1" key="1">
    <citation type="journal article" date="2019" name="Sci. Rep.">
        <title>Draft genome of Tanacetum cinerariifolium, the natural source of mosquito coil.</title>
        <authorList>
            <person name="Yamashiro T."/>
            <person name="Shiraishi A."/>
            <person name="Satake H."/>
            <person name="Nakayama K."/>
        </authorList>
    </citation>
    <scope>NUCLEOTIDE SEQUENCE</scope>
</reference>
<accession>A0A6L2LLB9</accession>
<gene>
    <name evidence="1" type="ORF">Tci_033765</name>
</gene>
<dbReference type="AlphaFoldDB" id="A0A6L2LLB9"/>
<evidence type="ECO:0000313" key="1">
    <source>
        <dbReference type="EMBL" id="GEU61787.1"/>
    </source>
</evidence>
<comment type="caution">
    <text evidence="1">The sequence shown here is derived from an EMBL/GenBank/DDBJ whole genome shotgun (WGS) entry which is preliminary data.</text>
</comment>
<organism evidence="1">
    <name type="scientific">Tanacetum cinerariifolium</name>
    <name type="common">Dalmatian daisy</name>
    <name type="synonym">Chrysanthemum cinerariifolium</name>
    <dbReference type="NCBI Taxonomy" id="118510"/>
    <lineage>
        <taxon>Eukaryota</taxon>
        <taxon>Viridiplantae</taxon>
        <taxon>Streptophyta</taxon>
        <taxon>Embryophyta</taxon>
        <taxon>Tracheophyta</taxon>
        <taxon>Spermatophyta</taxon>
        <taxon>Magnoliopsida</taxon>
        <taxon>eudicotyledons</taxon>
        <taxon>Gunneridae</taxon>
        <taxon>Pentapetalae</taxon>
        <taxon>asterids</taxon>
        <taxon>campanulids</taxon>
        <taxon>Asterales</taxon>
        <taxon>Asteraceae</taxon>
        <taxon>Asteroideae</taxon>
        <taxon>Anthemideae</taxon>
        <taxon>Anthemidinae</taxon>
        <taxon>Tanacetum</taxon>
    </lineage>
</organism>